<keyword evidence="2" id="KW-0229">DNA integration</keyword>
<dbReference type="GO" id="GO:0015074">
    <property type="term" value="P:DNA integration"/>
    <property type="evidence" value="ECO:0007669"/>
    <property type="project" value="UniProtKB-KW"/>
</dbReference>
<evidence type="ECO:0000256" key="4">
    <source>
        <dbReference type="ARBA" id="ARBA00023172"/>
    </source>
</evidence>
<dbReference type="PANTHER" id="PTHR30349:SF41">
    <property type="entry name" value="INTEGRASE_RECOMBINASE PROTEIN MJ0367-RELATED"/>
    <property type="match status" value="1"/>
</dbReference>
<comment type="caution">
    <text evidence="6">The sequence shown here is derived from an EMBL/GenBank/DDBJ whole genome shotgun (WGS) entry which is preliminary data.</text>
</comment>
<dbReference type="Proteomes" id="UP000294200">
    <property type="component" value="Unassembled WGS sequence"/>
</dbReference>
<keyword evidence="7" id="KW-1185">Reference proteome</keyword>
<evidence type="ECO:0000256" key="2">
    <source>
        <dbReference type="ARBA" id="ARBA00022908"/>
    </source>
</evidence>
<keyword evidence="4" id="KW-0233">DNA recombination</keyword>
<comment type="similarity">
    <text evidence="1">Belongs to the 'phage' integrase family.</text>
</comment>
<accession>A0A4R0XE74</accession>
<dbReference type="GO" id="GO:0003677">
    <property type="term" value="F:DNA binding"/>
    <property type="evidence" value="ECO:0007669"/>
    <property type="project" value="UniProtKB-KW"/>
</dbReference>
<feature type="domain" description="Tyr recombinase" evidence="5">
    <location>
        <begin position="100"/>
        <end position="299"/>
    </location>
</feature>
<evidence type="ECO:0000256" key="3">
    <source>
        <dbReference type="ARBA" id="ARBA00023125"/>
    </source>
</evidence>
<dbReference type="AlphaFoldDB" id="A0A4R0XE74"/>
<proteinExistence type="inferred from homology"/>
<dbReference type="Gene3D" id="1.10.443.10">
    <property type="entry name" value="Intergrase catalytic core"/>
    <property type="match status" value="1"/>
</dbReference>
<dbReference type="InterPro" id="IPR002104">
    <property type="entry name" value="Integrase_catalytic"/>
</dbReference>
<gene>
    <name evidence="6" type="ORF">BZM27_19620</name>
</gene>
<sequence length="309" mass="35535">MNTLREAVQSYLALRRGLGFKLLLAGNALQDFVTFMERRRAVHITLRRVLQWAQQPKHAQLATWAARLGYVRGFAQYYSAFDPHTEIPPCALMPYRPRRAKPYLYSSKEIEALLQAALTLSGGVGLRPWTYYCFFGLLSVSGLRLGEALDLTREDVDLEEGIVTVRGKFGKMRMVPLHESTRQVLADYVKRRERFLAGRSALHLFVSSTLNPLNRADVYRTFHALSRQIGLRSPTATHGPRLHDFRHRFATETLLQWYRNGEDVERRLPLLSAYLGHVHPSDTYWYLSLCPELMGLAAKLLEHHWESPS</sequence>
<evidence type="ECO:0000313" key="7">
    <source>
        <dbReference type="Proteomes" id="UP000294200"/>
    </source>
</evidence>
<dbReference type="SUPFAM" id="SSF56349">
    <property type="entry name" value="DNA breaking-rejoining enzymes"/>
    <property type="match status" value="1"/>
</dbReference>
<dbReference type="InterPro" id="IPR013762">
    <property type="entry name" value="Integrase-like_cat_sf"/>
</dbReference>
<dbReference type="Pfam" id="PF00589">
    <property type="entry name" value="Phage_integrase"/>
    <property type="match status" value="1"/>
</dbReference>
<name>A0A4R0XE74_9BURK</name>
<dbReference type="CDD" id="cd00797">
    <property type="entry name" value="INT_RitB_C_like"/>
    <property type="match status" value="1"/>
</dbReference>
<evidence type="ECO:0000313" key="6">
    <source>
        <dbReference type="EMBL" id="TCG07412.1"/>
    </source>
</evidence>
<organism evidence="6 7">
    <name type="scientific">Paraburkholderia steynii</name>
    <dbReference type="NCBI Taxonomy" id="1245441"/>
    <lineage>
        <taxon>Bacteria</taxon>
        <taxon>Pseudomonadati</taxon>
        <taxon>Pseudomonadota</taxon>
        <taxon>Betaproteobacteria</taxon>
        <taxon>Burkholderiales</taxon>
        <taxon>Burkholderiaceae</taxon>
        <taxon>Paraburkholderia</taxon>
    </lineage>
</organism>
<dbReference type="PROSITE" id="PS51898">
    <property type="entry name" value="TYR_RECOMBINASE"/>
    <property type="match status" value="1"/>
</dbReference>
<keyword evidence="3" id="KW-0238">DNA-binding</keyword>
<evidence type="ECO:0000256" key="1">
    <source>
        <dbReference type="ARBA" id="ARBA00008857"/>
    </source>
</evidence>
<reference evidence="6 7" key="1">
    <citation type="submission" date="2017-02" db="EMBL/GenBank/DDBJ databases">
        <title>Paraburkholderia sophoroidis sp. nov. and Paraburkholderia steynii sp. nov. rhizobial symbionts of the fynbos legume Hypocalyptus sophoroides.</title>
        <authorList>
            <person name="Steenkamp E.T."/>
            <person name="Beukes C.W."/>
            <person name="Van Zyl E."/>
            <person name="Avontuur J."/>
            <person name="Chan W.Y."/>
            <person name="Hassen A."/>
            <person name="Palmer M."/>
            <person name="Mthombeni L."/>
            <person name="Phalane F."/>
            <person name="Sereme K."/>
            <person name="Venter S.N."/>
        </authorList>
    </citation>
    <scope>NUCLEOTIDE SEQUENCE [LARGE SCALE GENOMIC DNA]</scope>
    <source>
        <strain evidence="6 7">HC1.1ba</strain>
    </source>
</reference>
<protein>
    <submittedName>
        <fullName evidence="6">Integrase</fullName>
    </submittedName>
</protein>
<dbReference type="EMBL" id="MWML01000067">
    <property type="protein sequence ID" value="TCG07412.1"/>
    <property type="molecule type" value="Genomic_DNA"/>
</dbReference>
<dbReference type="InterPro" id="IPR050090">
    <property type="entry name" value="Tyrosine_recombinase_XerCD"/>
</dbReference>
<dbReference type="PANTHER" id="PTHR30349">
    <property type="entry name" value="PHAGE INTEGRASE-RELATED"/>
    <property type="match status" value="1"/>
</dbReference>
<evidence type="ECO:0000259" key="5">
    <source>
        <dbReference type="PROSITE" id="PS51898"/>
    </source>
</evidence>
<dbReference type="InterPro" id="IPR011010">
    <property type="entry name" value="DNA_brk_join_enz"/>
</dbReference>
<dbReference type="GO" id="GO:0006310">
    <property type="term" value="P:DNA recombination"/>
    <property type="evidence" value="ECO:0007669"/>
    <property type="project" value="UniProtKB-KW"/>
</dbReference>